<dbReference type="HOGENOM" id="CLU_010955_0_1_1"/>
<gene>
    <name evidence="14" type="primary">FAM161A</name>
</gene>
<keyword evidence="7" id="KW-0969">Cilium</keyword>
<dbReference type="Ensembl" id="ENSOANT00000019653.3">
    <property type="protein sequence ID" value="ENSOANP00000019650.3"/>
    <property type="gene ID" value="ENSOANG00000012418.4"/>
</dbReference>
<dbReference type="GeneTree" id="ENSGT00940000157824"/>
<evidence type="ECO:0000256" key="12">
    <source>
        <dbReference type="SAM" id="Coils"/>
    </source>
</evidence>
<comment type="function">
    <text evidence="10">Involved in ciliogenesis.</text>
</comment>
<evidence type="ECO:0000313" key="14">
    <source>
        <dbReference type="Ensembl" id="ENSOANP00000019650.3"/>
    </source>
</evidence>
<dbReference type="GO" id="GO:0032391">
    <property type="term" value="C:photoreceptor connecting cilium"/>
    <property type="evidence" value="ECO:0000318"/>
    <property type="project" value="GO_Central"/>
</dbReference>
<proteinExistence type="inferred from homology"/>
<evidence type="ECO:0000256" key="13">
    <source>
        <dbReference type="SAM" id="MobiDB-lite"/>
    </source>
</evidence>
<keyword evidence="5" id="KW-0970">Cilium biogenesis/degradation</keyword>
<dbReference type="PANTHER" id="PTHR21501">
    <property type="entry name" value="PROTEIN FAM-161"/>
    <property type="match status" value="1"/>
</dbReference>
<feature type="coiled-coil region" evidence="12">
    <location>
        <begin position="165"/>
        <end position="194"/>
    </location>
</feature>
<sequence length="558" mass="65890">MCRSNQEYFLKLEELKSAHVATMAKLETMYQNKLHLKGVLPGANGNTLSSMHRPLWEESSFQPPSLYHSLWELDFSQTSSSESENELLYQEEGDNNNEVNFLASPKEQIRNMWDDFNVEDYAPSDSHHVQKLQKPKRKPKKWVPKITVPQPFQMTIREERKKEQRVTAKAEAERANTLLRKQEEEAEAAECQKKFRANPIPAFVFLPLYQELLERNEERRRFVKEKSKEILLASQKPFDFVVREEQKKEFQRLQAKVPSKSKTKVKLFKARPVPKSVYGSAISDRIKEEELYRESRIRMRSQELLQNASLPRSMLVQSSPSKRKYRHTEERTELKYKPKVNCRVPDFETLHQKFQKQVLKQKHLKPTTVCEPFDLRTLRIPSNRGRILKDIQADEENLKETRWPYLSPRCKSRMRRSSASPQLGETDEPEPPRTNESSRRRQDAIRKHEKERMKEYLQELEEIDEKLKRRPLLFERIAQENARIAAEKHYSTTLRELGLCDEFVANKGQSTRPSELFRGQEFESSTEDTESLRDSEKQELWKENCESDLDNQDTQTSG</sequence>
<dbReference type="Proteomes" id="UP000002279">
    <property type="component" value="Unplaced"/>
</dbReference>
<evidence type="ECO:0000256" key="1">
    <source>
        <dbReference type="ARBA" id="ARBA00004114"/>
    </source>
</evidence>
<dbReference type="PANTHER" id="PTHR21501:SF3">
    <property type="entry name" value="PROTEIN FAM161A"/>
    <property type="match status" value="1"/>
</dbReference>
<reference evidence="14" key="1">
    <citation type="submission" date="2025-08" db="UniProtKB">
        <authorList>
            <consortium name="Ensembl"/>
        </authorList>
    </citation>
    <scope>IDENTIFICATION</scope>
    <source>
        <strain evidence="14">Glennie</strain>
    </source>
</reference>
<dbReference type="InParanoid" id="F7DKI2"/>
<evidence type="ECO:0000256" key="6">
    <source>
        <dbReference type="ARBA" id="ARBA00023054"/>
    </source>
</evidence>
<evidence type="ECO:0000256" key="4">
    <source>
        <dbReference type="ARBA" id="ARBA00022490"/>
    </source>
</evidence>
<reference evidence="14" key="2">
    <citation type="submission" date="2025-09" db="UniProtKB">
        <authorList>
            <consortium name="Ensembl"/>
        </authorList>
    </citation>
    <scope>IDENTIFICATION</scope>
    <source>
        <strain evidence="14">Glennie</strain>
    </source>
</reference>
<evidence type="ECO:0000256" key="3">
    <source>
        <dbReference type="ARBA" id="ARBA00006663"/>
    </source>
</evidence>
<dbReference type="FunCoup" id="F7DKI2">
    <property type="interactions" value="322"/>
</dbReference>
<feature type="region of interest" description="Disordered" evidence="13">
    <location>
        <begin position="409"/>
        <end position="447"/>
    </location>
</feature>
<evidence type="ECO:0000313" key="15">
    <source>
        <dbReference type="Proteomes" id="UP000002279"/>
    </source>
</evidence>
<dbReference type="eggNOG" id="ENOG502QRC3">
    <property type="taxonomic scope" value="Eukaryota"/>
</dbReference>
<evidence type="ECO:0000256" key="5">
    <source>
        <dbReference type="ARBA" id="ARBA00022794"/>
    </source>
</evidence>
<keyword evidence="9" id="KW-0966">Cell projection</keyword>
<dbReference type="AlphaFoldDB" id="F7DKI2"/>
<comment type="subcellular location">
    <subcellularLocation>
        <location evidence="2">Cytoplasm</location>
        <location evidence="2">Cytoskeleton</location>
        <location evidence="2">Cilium basal body</location>
    </subcellularLocation>
    <subcellularLocation>
        <location evidence="1">Cytoplasm</location>
        <location evidence="1">Cytoskeleton</location>
        <location evidence="1">Microtubule organizing center</location>
        <location evidence="1">Centrosome</location>
        <location evidence="1">Centriole</location>
    </subcellularLocation>
</comment>
<evidence type="ECO:0000256" key="9">
    <source>
        <dbReference type="ARBA" id="ARBA00023273"/>
    </source>
</evidence>
<accession>F7DKI2</accession>
<feature type="region of interest" description="Disordered" evidence="13">
    <location>
        <begin position="510"/>
        <end position="558"/>
    </location>
</feature>
<evidence type="ECO:0000256" key="11">
    <source>
        <dbReference type="ARBA" id="ARBA00039949"/>
    </source>
</evidence>
<protein>
    <recommendedName>
        <fullName evidence="11">Protein FAM161A</fullName>
    </recommendedName>
</protein>
<evidence type="ECO:0000256" key="7">
    <source>
        <dbReference type="ARBA" id="ARBA00023069"/>
    </source>
</evidence>
<dbReference type="InterPro" id="IPR019579">
    <property type="entry name" value="FAM161A/B"/>
</dbReference>
<evidence type="ECO:0000256" key="2">
    <source>
        <dbReference type="ARBA" id="ARBA00004120"/>
    </source>
</evidence>
<keyword evidence="4" id="KW-0963">Cytoplasm</keyword>
<dbReference type="InterPro" id="IPR051655">
    <property type="entry name" value="FAM161"/>
</dbReference>
<dbReference type="Bgee" id="ENSOANG00000012418">
    <property type="expression patterns" value="Expressed in fibroblast and 8 other cell types or tissues"/>
</dbReference>
<feature type="compositionally biased region" description="Basic and acidic residues" evidence="13">
    <location>
        <begin position="530"/>
        <end position="545"/>
    </location>
</feature>
<feature type="region of interest" description="Disordered" evidence="13">
    <location>
        <begin position="312"/>
        <end position="331"/>
    </location>
</feature>
<name>F7DKI2_ORNAN</name>
<evidence type="ECO:0000256" key="10">
    <source>
        <dbReference type="ARBA" id="ARBA00037165"/>
    </source>
</evidence>
<comment type="similarity">
    <text evidence="3">Belongs to the FAM161 family.</text>
</comment>
<organism evidence="14 15">
    <name type="scientific">Ornithorhynchus anatinus</name>
    <name type="common">Duckbill platypus</name>
    <dbReference type="NCBI Taxonomy" id="9258"/>
    <lineage>
        <taxon>Eukaryota</taxon>
        <taxon>Metazoa</taxon>
        <taxon>Chordata</taxon>
        <taxon>Craniata</taxon>
        <taxon>Vertebrata</taxon>
        <taxon>Euteleostomi</taxon>
        <taxon>Mammalia</taxon>
        <taxon>Monotremata</taxon>
        <taxon>Ornithorhynchidae</taxon>
        <taxon>Ornithorhynchus</taxon>
    </lineage>
</organism>
<dbReference type="OMA" id="EVTECQR"/>
<keyword evidence="6 12" id="KW-0175">Coiled coil</keyword>
<evidence type="ECO:0000256" key="8">
    <source>
        <dbReference type="ARBA" id="ARBA00023212"/>
    </source>
</evidence>
<dbReference type="GO" id="GO:0044782">
    <property type="term" value="P:cilium organization"/>
    <property type="evidence" value="ECO:0000318"/>
    <property type="project" value="GO_Central"/>
</dbReference>
<feature type="compositionally biased region" description="Basic and acidic residues" evidence="13">
    <location>
        <begin position="430"/>
        <end position="447"/>
    </location>
</feature>
<keyword evidence="15" id="KW-1185">Reference proteome</keyword>
<keyword evidence="8" id="KW-0206">Cytoskeleton</keyword>
<dbReference type="STRING" id="9258.ENSOANP00000019650"/>
<dbReference type="Pfam" id="PF10595">
    <property type="entry name" value="FAM161A_B"/>
    <property type="match status" value="1"/>
</dbReference>
<dbReference type="GO" id="GO:0005814">
    <property type="term" value="C:centriole"/>
    <property type="evidence" value="ECO:0007669"/>
    <property type="project" value="UniProtKB-SubCell"/>
</dbReference>